<dbReference type="Gene3D" id="1.10.10.2840">
    <property type="entry name" value="PucR C-terminal helix-turn-helix domain"/>
    <property type="match status" value="1"/>
</dbReference>
<dbReference type="Pfam" id="PF17853">
    <property type="entry name" value="GGDEF_2"/>
    <property type="match status" value="1"/>
</dbReference>
<evidence type="ECO:0000259" key="4">
    <source>
        <dbReference type="Pfam" id="PF17853"/>
    </source>
</evidence>
<dbReference type="PANTHER" id="PTHR33744:SF1">
    <property type="entry name" value="DNA-BINDING TRANSCRIPTIONAL ACTIVATOR ADER"/>
    <property type="match status" value="1"/>
</dbReference>
<keyword evidence="6" id="KW-1185">Reference proteome</keyword>
<dbReference type="PANTHER" id="PTHR33744">
    <property type="entry name" value="CARBOHYDRATE DIACID REGULATOR"/>
    <property type="match status" value="1"/>
</dbReference>
<evidence type="ECO:0000313" key="6">
    <source>
        <dbReference type="Proteomes" id="UP000323521"/>
    </source>
</evidence>
<dbReference type="Proteomes" id="UP000323521">
    <property type="component" value="Chromosome"/>
</dbReference>
<feature type="domain" description="Purine catabolism PurC-like" evidence="2">
    <location>
        <begin position="7"/>
        <end position="120"/>
    </location>
</feature>
<protein>
    <recommendedName>
        <fullName evidence="7">PucR family transcriptional regulator</fullName>
    </recommendedName>
</protein>
<organism evidence="5 6">
    <name type="scientific">Formimonas warabiya</name>
    <dbReference type="NCBI Taxonomy" id="1761012"/>
    <lineage>
        <taxon>Bacteria</taxon>
        <taxon>Bacillati</taxon>
        <taxon>Bacillota</taxon>
        <taxon>Clostridia</taxon>
        <taxon>Eubacteriales</taxon>
        <taxon>Peptococcaceae</taxon>
        <taxon>Candidatus Formimonas</taxon>
    </lineage>
</organism>
<evidence type="ECO:0000256" key="1">
    <source>
        <dbReference type="ARBA" id="ARBA00006754"/>
    </source>
</evidence>
<dbReference type="RefSeq" id="WP_148134088.1">
    <property type="nucleotide sequence ID" value="NZ_CP017634.1"/>
</dbReference>
<evidence type="ECO:0000259" key="3">
    <source>
        <dbReference type="Pfam" id="PF13556"/>
    </source>
</evidence>
<dbReference type="InterPro" id="IPR041522">
    <property type="entry name" value="CdaR_GGDEF"/>
</dbReference>
<dbReference type="AlphaFoldDB" id="A0A3G1KQY9"/>
<gene>
    <name evidence="5" type="ORF">DCMF_08810</name>
</gene>
<evidence type="ECO:0008006" key="7">
    <source>
        <dbReference type="Google" id="ProtNLM"/>
    </source>
</evidence>
<dbReference type="InterPro" id="IPR012914">
    <property type="entry name" value="PucR_dom"/>
</dbReference>
<dbReference type="OrthoDB" id="143422at2"/>
<dbReference type="Pfam" id="PF07905">
    <property type="entry name" value="PucR"/>
    <property type="match status" value="1"/>
</dbReference>
<feature type="domain" description="CdaR GGDEF-like" evidence="4">
    <location>
        <begin position="289"/>
        <end position="413"/>
    </location>
</feature>
<dbReference type="KEGG" id="fwa:DCMF_08810"/>
<evidence type="ECO:0000259" key="2">
    <source>
        <dbReference type="Pfam" id="PF07905"/>
    </source>
</evidence>
<dbReference type="InterPro" id="IPR025736">
    <property type="entry name" value="PucR_C-HTH_dom"/>
</dbReference>
<comment type="similarity">
    <text evidence="1">Belongs to the CdaR family.</text>
</comment>
<dbReference type="EMBL" id="CP017634">
    <property type="protein sequence ID" value="ATW24860.1"/>
    <property type="molecule type" value="Genomic_DNA"/>
</dbReference>
<accession>A0A3G1KQY9</accession>
<dbReference type="InterPro" id="IPR042070">
    <property type="entry name" value="PucR_C-HTH_sf"/>
</dbReference>
<evidence type="ECO:0000313" key="5">
    <source>
        <dbReference type="EMBL" id="ATW24860.1"/>
    </source>
</evidence>
<reference evidence="5 6" key="1">
    <citation type="submission" date="2016-10" db="EMBL/GenBank/DDBJ databases">
        <title>Complete Genome Sequence of Peptococcaceae strain DCMF.</title>
        <authorList>
            <person name="Edwards R.J."/>
            <person name="Holland S.I."/>
            <person name="Deshpande N.P."/>
            <person name="Wong Y.K."/>
            <person name="Ertan H."/>
            <person name="Manefield M."/>
            <person name="Russell T.L."/>
            <person name="Lee M.J."/>
        </authorList>
    </citation>
    <scope>NUCLEOTIDE SEQUENCE [LARGE SCALE GENOMIC DNA]</scope>
    <source>
        <strain evidence="5 6">DCMF</strain>
    </source>
</reference>
<dbReference type="Pfam" id="PF13556">
    <property type="entry name" value="HTH_30"/>
    <property type="match status" value="1"/>
</dbReference>
<proteinExistence type="inferred from homology"/>
<name>A0A3G1KQY9_FORW1</name>
<feature type="domain" description="PucR C-terminal helix-turn-helix" evidence="3">
    <location>
        <begin position="463"/>
        <end position="521"/>
    </location>
</feature>
<sequence>MEISLKDLLSCDFFSASKVLAGQSGLSNIVSSVTVLDSPDIAKYLRGGELVITTGYSLLNDENNQKIVLESLAKKGAAALGIKLRFFGRTLPRKMEDLGNRLNVPIISIPDEYAYTEIYDFINLNMVSKLTKEVKRVEEVYKEINYSVFTEGLAGLAKILYKWSGLRAVVLFQHVIYDFPAQGGLEDFVFDPSKWREILTPRNISSGVSLFQYVKNDFVIEWLSAEIVEKGKSQGNILLLKNDRDFDKNDFNILDYAASACAVEVQRIKSIIDINRKYRTSFLESFLHGKYSWEEAKFQAGQLDFEIPNDGMVVIISFDNMSNELHEINFINDIDYLITKIFGRQTVFGLVENKHFVLFIPNDLDKYSSLLNKIYHEVINVLKVTNIIIGLGRPATFQDVAKSYEEAKIAIQIGSCLDLNPRIYYFHELGFFRILKVSQEVNQYYEDYLKPLTKQSGESDVDLLETLECFFESGCNYRETAKKMFMHPNTVRYRISVIEKLCRVNLKLASDRLNMEIALKLLPLISAKNKGKLNF</sequence>
<dbReference type="InterPro" id="IPR051448">
    <property type="entry name" value="CdaR-like_regulators"/>
</dbReference>